<keyword evidence="3" id="KW-0112">Calmodulin-binding</keyword>
<protein>
    <submittedName>
        <fullName evidence="13">Myosin-2</fullName>
    </submittedName>
</protein>
<feature type="region of interest" description="Actin-binding" evidence="8">
    <location>
        <begin position="819"/>
        <end position="841"/>
    </location>
</feature>
<comment type="caution">
    <text evidence="13">The sequence shown here is derived from an EMBL/GenBank/DDBJ whole genome shotgun (WGS) entry which is preliminary data.</text>
</comment>
<evidence type="ECO:0000256" key="7">
    <source>
        <dbReference type="ARBA" id="ARBA00023203"/>
    </source>
</evidence>
<feature type="compositionally biased region" description="Polar residues" evidence="10">
    <location>
        <begin position="1"/>
        <end position="12"/>
    </location>
</feature>
<evidence type="ECO:0000256" key="5">
    <source>
        <dbReference type="ARBA" id="ARBA00023123"/>
    </source>
</evidence>
<dbReference type="Gene3D" id="3.40.850.10">
    <property type="entry name" value="Kinesin motor domain"/>
    <property type="match status" value="2"/>
</dbReference>
<dbReference type="PANTHER" id="PTHR13140:SF706">
    <property type="entry name" value="DILUTE CLASS UNCONVENTIONAL MYOSIN, ISOFORM C"/>
    <property type="match status" value="1"/>
</dbReference>
<dbReference type="InterPro" id="IPR001609">
    <property type="entry name" value="Myosin_head_motor_dom-like"/>
</dbReference>
<evidence type="ECO:0000256" key="6">
    <source>
        <dbReference type="ARBA" id="ARBA00023175"/>
    </source>
</evidence>
<dbReference type="AlphaFoldDB" id="A0A6A3C2V5"/>
<dbReference type="PROSITE" id="PS51456">
    <property type="entry name" value="MYOSIN_MOTOR"/>
    <property type="match status" value="1"/>
</dbReference>
<feature type="compositionally biased region" description="Basic and acidic residues" evidence="10">
    <location>
        <begin position="20"/>
        <end position="33"/>
    </location>
</feature>
<keyword evidence="1 8" id="KW-0547">Nucleotide-binding</keyword>
<dbReference type="PANTHER" id="PTHR13140">
    <property type="entry name" value="MYOSIN"/>
    <property type="match status" value="1"/>
</dbReference>
<feature type="compositionally biased region" description="Basic and acidic residues" evidence="10">
    <location>
        <begin position="1226"/>
        <end position="1236"/>
    </location>
</feature>
<evidence type="ECO:0000259" key="11">
    <source>
        <dbReference type="PROSITE" id="PS51456"/>
    </source>
</evidence>
<dbReference type="GO" id="GO:0005737">
    <property type="term" value="C:cytoplasm"/>
    <property type="evidence" value="ECO:0007669"/>
    <property type="project" value="TreeGrafter"/>
</dbReference>
<organism evidence="13 14">
    <name type="scientific">Hibiscus syriacus</name>
    <name type="common">Rose of Sharon</name>
    <dbReference type="NCBI Taxonomy" id="106335"/>
    <lineage>
        <taxon>Eukaryota</taxon>
        <taxon>Viridiplantae</taxon>
        <taxon>Streptophyta</taxon>
        <taxon>Embryophyta</taxon>
        <taxon>Tracheophyta</taxon>
        <taxon>Spermatophyta</taxon>
        <taxon>Magnoliopsida</taxon>
        <taxon>eudicotyledons</taxon>
        <taxon>Gunneridae</taxon>
        <taxon>Pentapetalae</taxon>
        <taxon>rosids</taxon>
        <taxon>malvids</taxon>
        <taxon>Malvales</taxon>
        <taxon>Malvaceae</taxon>
        <taxon>Malvoideae</taxon>
        <taxon>Hibiscus</taxon>
    </lineage>
</organism>
<dbReference type="Gene3D" id="1.20.5.190">
    <property type="match status" value="1"/>
</dbReference>
<proteinExistence type="inferred from homology"/>
<feature type="region of interest" description="Disordered" evidence="10">
    <location>
        <begin position="1"/>
        <end position="59"/>
    </location>
</feature>
<dbReference type="GO" id="GO:0007015">
    <property type="term" value="P:actin filament organization"/>
    <property type="evidence" value="ECO:0007669"/>
    <property type="project" value="TreeGrafter"/>
</dbReference>
<dbReference type="GO" id="GO:0016459">
    <property type="term" value="C:myosin complex"/>
    <property type="evidence" value="ECO:0007669"/>
    <property type="project" value="UniProtKB-KW"/>
</dbReference>
<keyword evidence="6 8" id="KW-0505">Motor protein</keyword>
<evidence type="ECO:0000256" key="3">
    <source>
        <dbReference type="ARBA" id="ARBA00022860"/>
    </source>
</evidence>
<evidence type="ECO:0000259" key="12">
    <source>
        <dbReference type="PROSITE" id="PS51844"/>
    </source>
</evidence>
<evidence type="ECO:0000313" key="13">
    <source>
        <dbReference type="EMBL" id="KAE8723515.1"/>
    </source>
</evidence>
<evidence type="ECO:0000256" key="8">
    <source>
        <dbReference type="PROSITE-ProRule" id="PRU00782"/>
    </source>
</evidence>
<feature type="binding site" evidence="8">
    <location>
        <begin position="275"/>
        <end position="282"/>
    </location>
    <ligand>
        <name>ATP</name>
        <dbReference type="ChEBI" id="CHEBI:30616"/>
    </ligand>
</feature>
<reference evidence="13" key="1">
    <citation type="submission" date="2019-09" db="EMBL/GenBank/DDBJ databases">
        <title>Draft genome information of white flower Hibiscus syriacus.</title>
        <authorList>
            <person name="Kim Y.-M."/>
        </authorList>
    </citation>
    <scope>NUCLEOTIDE SEQUENCE [LARGE SCALE GENOMIC DNA]</scope>
    <source>
        <strain evidence="13">YM2019G1</strain>
    </source>
</reference>
<feature type="domain" description="Myosin N-terminal SH3-like" evidence="12">
    <location>
        <begin position="131"/>
        <end position="180"/>
    </location>
</feature>
<evidence type="ECO:0000256" key="10">
    <source>
        <dbReference type="SAM" id="MobiDB-lite"/>
    </source>
</evidence>
<dbReference type="GO" id="GO:0005524">
    <property type="term" value="F:ATP binding"/>
    <property type="evidence" value="ECO:0007669"/>
    <property type="project" value="UniProtKB-UniRule"/>
</dbReference>
<dbReference type="InterPro" id="IPR004009">
    <property type="entry name" value="SH3_Myosin"/>
</dbReference>
<dbReference type="GO" id="GO:0051015">
    <property type="term" value="F:actin filament binding"/>
    <property type="evidence" value="ECO:0007669"/>
    <property type="project" value="TreeGrafter"/>
</dbReference>
<sequence length="1253" mass="140014">MMLSASPTTLAKSSLEEMLESLRRQDEADKPKDLPPALPARPTSKARLPSARRSLPTNFKIGANGVNEAVLSEVKGNEEVKRKEKELGVKGNSFGSKKMRKGVNVVNSPYDLGGKGKVECEENDNIGYFTQKKLHVWCRLSNGVWGSGTIQSSSGGESVVTLSNGNVVKVSTSELLPANPGVLEGVNDLIQLSYLNEPSLLYNLKHRYSRDMIFSKAGPVLIAVNPFKDVQLYGKDFVTSYRQRATDSPHVFAVADNAYKEMMNDGVNQSIIISGESGAGKTETAKFAMQYLAALGGGNGGKECEILQTHCILEAFGNAKTSRNDNSSRFGKLIEIHFTALGKISGAKFQTFLLEKSRVVQLTAGERSYHIFYQLCAGAPPTLRGVAKVIPATERLNLKTANEYNYLGQSECLVINGVNDAQKFQKLMEALDIVQICKEEQEQAFAMLAAVLWLGNISFQVIDKENHVEASADEALTSAARLMGFAPDELMQAISTHRIRVGRDSICKKLTLQQAIDARDSLAKFIYASLFDWLVEQINKSLEGGKKHIGRFISILDIYGFESFKKNSLEQLCVNYANERLQQHFIRHLLKLEQEEYELDGIDWTKVDFEDNQECLDLFEKKPLGLLSLLDEESNLPNSTDFTLANKLRLHLNSISYFRGDRGRAFGVRHFAGEVLYDTNCFLDKNRDALNPEVVQLLSSCNGQLAQLFAKKMLNQSLEPAISLDAPKQTVGAKFKVSIPTADKVLLFPCIMSRTIIYHKLDLLHIGALFMTTVPSDVGTRVAKWTLISGGPGFELRDAHIRVATLRGLTGRSAGLGQLFKLMHQLENTRPHFICCIKPNSKQLPGTFEEDLVLQQLRCCGILEVIRVSRSGYPTRMTHQAFAERYGFLLLETIVSQDPLSVSVALLNQFNVLPQMYQIGYTKLFLRTGQISSLEDRRKQVLRGIIGVQKYFRGHRARRLFQELNKGAKIVFGENKRRKYAIEANRCSAFASHLIDEQLMAVIYLQSVIRGWLARKHFNNMHNLKQSNQESVKSRRKTGRKMSEAKEIPHEQQIQVLPSVMAELQRSVLKAEETSRQKEQENATLQEQLQKSEARWLDYEAKMKTMEEKWQKQMTSLQTSLTAARKSLAANSAAGQLGRVDVLSPRCYDSEDNASMGSRTTGGNTPVLFSNAMPDVVGGRENGSLNALGNLLKEFEQRKQSFDVDAKSLIDIKMPQPGSNVNPRRRTSEIKEPVRDLEERLQAEIKGSQGKTP</sequence>
<keyword evidence="5 8" id="KW-0518">Myosin</keyword>
<dbReference type="InterPro" id="IPR027417">
    <property type="entry name" value="P-loop_NTPase"/>
</dbReference>
<dbReference type="SMART" id="SM00015">
    <property type="entry name" value="IQ"/>
    <property type="match status" value="2"/>
</dbReference>
<feature type="coiled-coil region" evidence="9">
    <location>
        <begin position="1061"/>
        <end position="1109"/>
    </location>
</feature>
<gene>
    <name evidence="13" type="ORF">F3Y22_tig00012370pilonHSYRG00119</name>
</gene>
<dbReference type="Gene3D" id="1.10.10.820">
    <property type="match status" value="1"/>
</dbReference>
<dbReference type="PRINTS" id="PR00193">
    <property type="entry name" value="MYOSINHEAVY"/>
</dbReference>
<dbReference type="GO" id="GO:0005516">
    <property type="term" value="F:calmodulin binding"/>
    <property type="evidence" value="ECO:0007669"/>
    <property type="project" value="UniProtKB-KW"/>
</dbReference>
<evidence type="ECO:0000256" key="2">
    <source>
        <dbReference type="ARBA" id="ARBA00022840"/>
    </source>
</evidence>
<dbReference type="Pfam" id="PF00612">
    <property type="entry name" value="IQ"/>
    <property type="match status" value="2"/>
</dbReference>
<dbReference type="PROSITE" id="PS50096">
    <property type="entry name" value="IQ"/>
    <property type="match status" value="2"/>
</dbReference>
<feature type="region of interest" description="Disordered" evidence="10">
    <location>
        <begin position="1026"/>
        <end position="1047"/>
    </location>
</feature>
<dbReference type="InterPro" id="IPR057535">
    <property type="entry name" value="MYO1-3_N_SH3"/>
</dbReference>
<keyword evidence="2 8" id="KW-0067">ATP-binding</keyword>
<evidence type="ECO:0000256" key="1">
    <source>
        <dbReference type="ARBA" id="ARBA00022741"/>
    </source>
</evidence>
<dbReference type="Pfam" id="PF25369">
    <property type="entry name" value="SH3_VIII-1_N"/>
    <property type="match status" value="1"/>
</dbReference>
<keyword evidence="4 9" id="KW-0175">Coiled coil</keyword>
<name>A0A6A3C2V5_HIBSY</name>
<evidence type="ECO:0000256" key="9">
    <source>
        <dbReference type="SAM" id="Coils"/>
    </source>
</evidence>
<keyword evidence="14" id="KW-1185">Reference proteome</keyword>
<dbReference type="SMART" id="SM00242">
    <property type="entry name" value="MYSc"/>
    <property type="match status" value="1"/>
</dbReference>
<dbReference type="PROSITE" id="PS51844">
    <property type="entry name" value="SH3_LIKE"/>
    <property type="match status" value="1"/>
</dbReference>
<feature type="region of interest" description="Disordered" evidence="10">
    <location>
        <begin position="1213"/>
        <end position="1236"/>
    </location>
</feature>
<dbReference type="GO" id="GO:0000146">
    <property type="term" value="F:microfilament motor activity"/>
    <property type="evidence" value="ECO:0007669"/>
    <property type="project" value="TreeGrafter"/>
</dbReference>
<dbReference type="InterPro" id="IPR036961">
    <property type="entry name" value="Kinesin_motor_dom_sf"/>
</dbReference>
<dbReference type="GO" id="GO:0016020">
    <property type="term" value="C:membrane"/>
    <property type="evidence" value="ECO:0007669"/>
    <property type="project" value="TreeGrafter"/>
</dbReference>
<dbReference type="FunFam" id="1.10.10.820:FF:000001">
    <property type="entry name" value="Myosin heavy chain"/>
    <property type="match status" value="1"/>
</dbReference>
<dbReference type="Gene3D" id="1.20.120.720">
    <property type="entry name" value="Myosin VI head, motor domain, U50 subdomain"/>
    <property type="match status" value="1"/>
</dbReference>
<dbReference type="CDD" id="cd01383">
    <property type="entry name" value="MYSc_Myo8"/>
    <property type="match status" value="1"/>
</dbReference>
<dbReference type="Pfam" id="PF00063">
    <property type="entry name" value="Myosin_head"/>
    <property type="match status" value="2"/>
</dbReference>
<dbReference type="Proteomes" id="UP000436088">
    <property type="component" value="Unassembled WGS sequence"/>
</dbReference>
<comment type="similarity">
    <text evidence="8">Belongs to the TRAFAC class myosin-kinesin ATPase superfamily. Myosin family.</text>
</comment>
<dbReference type="Gene3D" id="6.20.240.20">
    <property type="match status" value="1"/>
</dbReference>
<dbReference type="GO" id="GO:0030048">
    <property type="term" value="P:actin filament-based movement"/>
    <property type="evidence" value="ECO:0007669"/>
    <property type="project" value="UniProtKB-ARBA"/>
</dbReference>
<keyword evidence="7 8" id="KW-0009">Actin-binding</keyword>
<dbReference type="InterPro" id="IPR000048">
    <property type="entry name" value="IQ_motif_EF-hand-BS"/>
</dbReference>
<evidence type="ECO:0000256" key="4">
    <source>
        <dbReference type="ARBA" id="ARBA00023054"/>
    </source>
</evidence>
<dbReference type="SUPFAM" id="SSF52540">
    <property type="entry name" value="P-loop containing nucleoside triphosphate hydrolases"/>
    <property type="match status" value="1"/>
</dbReference>
<evidence type="ECO:0000313" key="14">
    <source>
        <dbReference type="Proteomes" id="UP000436088"/>
    </source>
</evidence>
<dbReference type="EMBL" id="VEPZ02000519">
    <property type="protein sequence ID" value="KAE8723515.1"/>
    <property type="molecule type" value="Genomic_DNA"/>
</dbReference>
<dbReference type="InterPro" id="IPR036022">
    <property type="entry name" value="MYSc_Myo8"/>
</dbReference>
<feature type="domain" description="Myosin motor" evidence="11">
    <location>
        <begin position="184"/>
        <end position="939"/>
    </location>
</feature>
<accession>A0A6A3C2V5</accession>
<dbReference type="Gene3D" id="1.20.58.530">
    <property type="match status" value="2"/>
</dbReference>